<feature type="region of interest" description="Disordered" evidence="1">
    <location>
        <begin position="1"/>
        <end position="20"/>
    </location>
</feature>
<keyword evidence="2" id="KW-0282">Flagellum</keyword>
<dbReference type="PANTHER" id="PTHR22538">
    <property type="entry name" value="CILIA- AND FLAGELLA-ASSOCIATED PROTEIN 74"/>
    <property type="match status" value="1"/>
</dbReference>
<gene>
    <name evidence="2" type="ORF">NCLIV_012420</name>
</gene>
<keyword evidence="3" id="KW-1185">Reference proteome</keyword>
<feature type="compositionally biased region" description="Low complexity" evidence="1">
    <location>
        <begin position="1907"/>
        <end position="1957"/>
    </location>
</feature>
<feature type="region of interest" description="Disordered" evidence="1">
    <location>
        <begin position="1831"/>
        <end position="1877"/>
    </location>
</feature>
<dbReference type="PANTHER" id="PTHR22538:SF0">
    <property type="entry name" value="CILIA- AND FLAGELLA-ASSOCIATED PROTEIN 74"/>
    <property type="match status" value="1"/>
</dbReference>
<dbReference type="eggNOG" id="ENOG502QPUP">
    <property type="taxonomic scope" value="Eukaryota"/>
</dbReference>
<feature type="compositionally biased region" description="Basic and acidic residues" evidence="1">
    <location>
        <begin position="1355"/>
        <end position="1366"/>
    </location>
</feature>
<feature type="region of interest" description="Disordered" evidence="1">
    <location>
        <begin position="122"/>
        <end position="141"/>
    </location>
</feature>
<dbReference type="InParanoid" id="F0VCS9"/>
<feature type="compositionally biased region" description="Low complexity" evidence="1">
    <location>
        <begin position="1166"/>
        <end position="1192"/>
    </location>
</feature>
<feature type="region of interest" description="Disordered" evidence="1">
    <location>
        <begin position="1166"/>
        <end position="1243"/>
    </location>
</feature>
<dbReference type="OrthoDB" id="545169at2759"/>
<dbReference type="OMA" id="TFNTFRI"/>
<dbReference type="Proteomes" id="UP000007494">
    <property type="component" value="Chromosome V"/>
</dbReference>
<accession>F0VCS9</accession>
<feature type="region of interest" description="Disordered" evidence="1">
    <location>
        <begin position="576"/>
        <end position="651"/>
    </location>
</feature>
<dbReference type="InterPro" id="IPR013783">
    <property type="entry name" value="Ig-like_fold"/>
</dbReference>
<feature type="region of interest" description="Disordered" evidence="1">
    <location>
        <begin position="1347"/>
        <end position="1366"/>
    </location>
</feature>
<feature type="compositionally biased region" description="Low complexity" evidence="1">
    <location>
        <begin position="1831"/>
        <end position="1840"/>
    </location>
</feature>
<dbReference type="EMBL" id="FR823386">
    <property type="protein sequence ID" value="CBZ51444.1"/>
    <property type="molecule type" value="Genomic_DNA"/>
</dbReference>
<keyword evidence="2" id="KW-0966">Cell projection</keyword>
<dbReference type="VEuPathDB" id="ToxoDB:NCLIV_012420"/>
<keyword evidence="2" id="KW-0969">Cilium</keyword>
<feature type="compositionally biased region" description="Polar residues" evidence="1">
    <location>
        <begin position="1866"/>
        <end position="1877"/>
    </location>
</feature>
<reference evidence="3" key="1">
    <citation type="journal article" date="2012" name="PLoS Pathog.">
        <title>Comparative genomics of the apicomplexan parasites Toxoplasma gondii and Neospora caninum: Coccidia differing in host range and transmission strategy.</title>
        <authorList>
            <person name="Reid A.J."/>
            <person name="Vermont S.J."/>
            <person name="Cotton J.A."/>
            <person name="Harris D."/>
            <person name="Hill-Cawthorne G.A."/>
            <person name="Konen-Waisman S."/>
            <person name="Latham S.M."/>
            <person name="Mourier T."/>
            <person name="Norton R."/>
            <person name="Quail M.A."/>
            <person name="Sanders M."/>
            <person name="Shanmugam D."/>
            <person name="Sohal A."/>
            <person name="Wasmuth J.D."/>
            <person name="Brunk B."/>
            <person name="Grigg M.E."/>
            <person name="Howard J.C."/>
            <person name="Parkinson J."/>
            <person name="Roos D.S."/>
            <person name="Trees A.J."/>
            <person name="Berriman M."/>
            <person name="Pain A."/>
            <person name="Wastling J.M."/>
        </authorList>
    </citation>
    <scope>NUCLEOTIDE SEQUENCE [LARGE SCALE GENOMIC DNA]</scope>
    <source>
        <strain evidence="3">Liverpool</strain>
    </source>
</reference>
<feature type="compositionally biased region" description="Basic and acidic residues" evidence="1">
    <location>
        <begin position="1377"/>
        <end position="1396"/>
    </location>
</feature>
<feature type="compositionally biased region" description="Basic and acidic residues" evidence="1">
    <location>
        <begin position="632"/>
        <end position="644"/>
    </location>
</feature>
<proteinExistence type="predicted"/>
<dbReference type="Pfam" id="PF24771">
    <property type="entry name" value="Ig_CFAP74_1st"/>
    <property type="match status" value="1"/>
</dbReference>
<feature type="region of interest" description="Disordered" evidence="1">
    <location>
        <begin position="2094"/>
        <end position="2113"/>
    </location>
</feature>
<feature type="region of interest" description="Disordered" evidence="1">
    <location>
        <begin position="1898"/>
        <end position="2012"/>
    </location>
</feature>
<evidence type="ECO:0000313" key="3">
    <source>
        <dbReference type="Proteomes" id="UP000007494"/>
    </source>
</evidence>
<name>F0VCS9_NEOCL</name>
<feature type="region of interest" description="Disordered" evidence="1">
    <location>
        <begin position="478"/>
        <end position="499"/>
    </location>
</feature>
<dbReference type="Gene3D" id="2.60.40.10">
    <property type="entry name" value="Immunoglobulins"/>
    <property type="match status" value="2"/>
</dbReference>
<evidence type="ECO:0000256" key="1">
    <source>
        <dbReference type="SAM" id="MobiDB-lite"/>
    </source>
</evidence>
<feature type="compositionally biased region" description="Low complexity" evidence="1">
    <location>
        <begin position="599"/>
        <end position="621"/>
    </location>
</feature>
<dbReference type="GeneID" id="13440444"/>
<evidence type="ECO:0000313" key="2">
    <source>
        <dbReference type="EMBL" id="CBZ51444.1"/>
    </source>
</evidence>
<feature type="region of interest" description="Disordered" evidence="1">
    <location>
        <begin position="2032"/>
        <end position="2066"/>
    </location>
</feature>
<feature type="compositionally biased region" description="Basic and acidic residues" evidence="1">
    <location>
        <begin position="1969"/>
        <end position="2010"/>
    </location>
</feature>
<sequence length="2215" mass="238413">MEEGYHRKGHTVPGVNLTESNDYIERPHSPATQAVVHRAKCAVRSSSIPAMPGSGVSLSINEYRRRKEESLHVPVTRGILQHFLFRRRNTAEAERKQEEKRLMDRAKRLVRFKQSLDKAMSEVASCSEKNRKKQAEQQERQRTEALHLIGAGQNPAQVYKIREVESRVERKTQTLAQEQQRRKAILIERLADEDRWQETIEAHERQQRNSERRFEEEIGILRQREISNYLHKMTGVEDPSAVASTAAEGGNMIFASSLIRKTTGTTRASTRFPCSDGTGTDTLANDTRCSRFTFSDNDDKDLGNCASFARREKFQWKPKLSKFERQSLRRSLNAQKQNMLRGEVQKAAGKVHTGPSFRAKPEIIHFENFEPGQVYKKTIEVTNISMTFNTFRIVPVPEDLRDIIEVDFTPPGRMSAGTTTSFTVTFCPKKNADVISKISILAPTGPEEFPLRCSTKKTVLTFSPPLVDVQDFIANAREDSSSTEADAPNEATHTDATPLASELRPQGLERHGSSATSFSRPADGEAEGLERMLALDMGELQLGAVGTCSLRIRNEGALASEYLLLPLVCNVSSLSFPLSRPSEDSPVLPGTDDALPSTLLPGEAESAAEPPLSASGPALASQTGGKTGSDATQRKGDEGERSRDTTGYAASPAAFSEPFQDTLEAVEMVSADKLVTGASFNEGQRLADIPGLLNLLNQWTYEPMNLQHLVLENAISSFAPRKMTAIRFSYAPFEPGDFYALFLLKTRNPLVRDRLVAVQCRCLPPPISVESAQYDFGVCIVGNTYSQQLSFHNSQNSTMKVWVTSPSLGSEGELCLEPRSSFIQAHQRLTVTATFRPKEEFFDRFPQYVQELDADVRRKHPGSLAFAILVRVEGADQVLPVETRLTGMVTRKEIVVSPPTLDFGPCCEGSAVSTPLVLFNPSLLIMEYAFCRLHQDIAIYNSCDADNLCPDSSVASLSSSSSSSSSAFPAFPAFPAAVSPSSKHALRWVDAFDSKATGTRALSSSVCTPGPRSPFAGPPSFSPAFLSELEEQHILPQNRLTHMQRGEYGYLLPGEIRKVLAVYSPNKHSPESSNFGGLRTDPSDSGVRTDAFVLRTLVGSQAALETRISWKAAPSLAKVSFTPAATLRLPAVPIEESVCGTLYMRLLPSRFPKGFQATKKLAFLAPTSSSGPSSVSSPPLSSPSLKVTSEQAGAERREEAASSDATLGPYASPAVRPCGRGRLRTETENSRKKPCSPPSLSHDAQEENACCGVLWVEVLAPPFALAALQFNPACFALSAREPSQKIAVSFSPDGAYLRRTAKKPSISPQVPARSEADTLARSPVLGGTQMGRDQTREEVGISPAAAGLGQAAAGEKPREHPNEKAPKTLTFAVEAKSASKEMRNDSVPETAEKEKEEDAEEEGKDEEHLKEVREYGGVRWTSSLLPSPLLDKEEGVWASAGGDVKPEEGPLERKKSPNACVHAQWIIPVRCRVAKGSADDEFFSFLQVSTCATPALLSASPAVLDFGDVTVGAEARLRCSLASTPALASASASPSRHSGSSAAPAVFLRAEELPFSSCFELVSPLRPLHPEKPLTLSVAFHPRAPQTYRATLRLVGPLTRQSVELRGRGIRAELAVSPPEHDLDFGAVVVPPRSPGRGQALPASSSLCPSWTQHILTVRNPASSCAIRFRVECLYTSHPEIETCGAGRALAAFSCWPLHGEIAPEASQQFCFAFRPTKAEGLHTAVFRLVSGNGSQRPHYLYLRGLAVSHQLYALPPVSPFHPPSWSSFPSSVSLASSRPTLSPGPPSSSTEKESLLSCLPQPRGLCERPGLLVLSRIPVAGGEASTSPFFPLPSSAAPPASSPRPGPAVSEATSPLFPSFVSPLGQDSQRGQGDLSNSLASGCCRNAVFHLLFDDGPESPGERNALRLSRTSTPRLTSPRPSSPRLSSPRLSSPRLSSPRPSSRPASASLCAASPRGLSKDASSGSKKTVEENDGIEKGKSTGERTVRSPQPEKRESMEKASSGPDKHGQLRTRVFLLGAAWAPVPASASTAQVAGKGNSGDKGDAKGQGSGNKDGSSLETRAAYAPSSPSGLAVAACPVPSSLHLSSAVSSLATGSAPGKAPPFAEGKGEPVGQFEFSMEGEFAECFSVEPSRGSLAAGTQQPVTFSFNPVSRASSRTRAILQSAPRVVTAGQWVSAKARGVLKGGFVPATSSAAAQQEFEILLKAFCPTFPS</sequence>
<dbReference type="RefSeq" id="XP_003881477.1">
    <property type="nucleotide sequence ID" value="XM_003881428.1"/>
</dbReference>
<organism evidence="2 3">
    <name type="scientific">Neospora caninum (strain Liverpool)</name>
    <dbReference type="NCBI Taxonomy" id="572307"/>
    <lineage>
        <taxon>Eukaryota</taxon>
        <taxon>Sar</taxon>
        <taxon>Alveolata</taxon>
        <taxon>Apicomplexa</taxon>
        <taxon>Conoidasida</taxon>
        <taxon>Coccidia</taxon>
        <taxon>Eucoccidiorida</taxon>
        <taxon>Eimeriorina</taxon>
        <taxon>Sarcocystidae</taxon>
        <taxon>Neospora</taxon>
    </lineage>
</organism>
<feature type="region of interest" description="Disordered" evidence="1">
    <location>
        <begin position="1376"/>
        <end position="1409"/>
    </location>
</feature>
<protein>
    <submittedName>
        <fullName evidence="2">Flagellar associated protein, related</fullName>
    </submittedName>
</protein>
<feature type="region of interest" description="Disordered" evidence="1">
    <location>
        <begin position="1302"/>
        <end position="1336"/>
    </location>
</feature>